<protein>
    <submittedName>
        <fullName evidence="7">Alanine--glyoxylate aminotransferase family protein</fullName>
    </submittedName>
</protein>
<dbReference type="PANTHER" id="PTHR42778">
    <property type="entry name" value="2-AMINOETHYLPHOSPHONATE--PYRUVATE TRANSAMINASE"/>
    <property type="match status" value="1"/>
</dbReference>
<evidence type="ECO:0000256" key="5">
    <source>
        <dbReference type="PIRSR" id="PIRSR000524-1"/>
    </source>
</evidence>
<evidence type="ECO:0000256" key="3">
    <source>
        <dbReference type="ARBA" id="ARBA00022679"/>
    </source>
</evidence>
<dbReference type="PIRSF" id="PIRSF000524">
    <property type="entry name" value="SPT"/>
    <property type="match status" value="1"/>
</dbReference>
<gene>
    <name evidence="7" type="ORF">CQA66_05235</name>
</gene>
<proteinExistence type="predicted"/>
<dbReference type="GO" id="GO:0008483">
    <property type="term" value="F:transaminase activity"/>
    <property type="evidence" value="ECO:0007669"/>
    <property type="project" value="UniProtKB-KW"/>
</dbReference>
<evidence type="ECO:0000256" key="1">
    <source>
        <dbReference type="ARBA" id="ARBA00001933"/>
    </source>
</evidence>
<evidence type="ECO:0000256" key="4">
    <source>
        <dbReference type="ARBA" id="ARBA00022898"/>
    </source>
</evidence>
<feature type="modified residue" description="N6-(pyridoxal phosphate)lysine" evidence="6">
    <location>
        <position position="197"/>
    </location>
</feature>
<dbReference type="SUPFAM" id="SSF53383">
    <property type="entry name" value="PLP-dependent transferases"/>
    <property type="match status" value="1"/>
</dbReference>
<accession>A0A3D8J4B8</accession>
<dbReference type="PANTHER" id="PTHR42778:SF1">
    <property type="entry name" value="2-AMINOETHYLPHOSPHONATE--PYRUVATE TRANSAMINASE"/>
    <property type="match status" value="1"/>
</dbReference>
<name>A0A3D8J4B8_9HELI</name>
<dbReference type="InterPro" id="IPR015421">
    <property type="entry name" value="PyrdxlP-dep_Trfase_major"/>
</dbReference>
<dbReference type="Proteomes" id="UP000256424">
    <property type="component" value="Unassembled WGS sequence"/>
</dbReference>
<keyword evidence="4 6" id="KW-0663">Pyridoxal phosphate</keyword>
<dbReference type="AlphaFoldDB" id="A0A3D8J4B8"/>
<evidence type="ECO:0000256" key="2">
    <source>
        <dbReference type="ARBA" id="ARBA00022576"/>
    </source>
</evidence>
<dbReference type="OrthoDB" id="9766472at2"/>
<dbReference type="PROSITE" id="PS00595">
    <property type="entry name" value="AA_TRANSFER_CLASS_5"/>
    <property type="match status" value="1"/>
</dbReference>
<dbReference type="InterPro" id="IPR015424">
    <property type="entry name" value="PyrdxlP-dep_Trfase"/>
</dbReference>
<organism evidence="7 8">
    <name type="scientific">Helicobacter aurati</name>
    <dbReference type="NCBI Taxonomy" id="137778"/>
    <lineage>
        <taxon>Bacteria</taxon>
        <taxon>Pseudomonadati</taxon>
        <taxon>Campylobacterota</taxon>
        <taxon>Epsilonproteobacteria</taxon>
        <taxon>Campylobacterales</taxon>
        <taxon>Helicobacteraceae</taxon>
        <taxon>Helicobacter</taxon>
    </lineage>
</organism>
<comment type="cofactor">
    <cofactor evidence="1 6">
        <name>pyridoxal 5'-phosphate</name>
        <dbReference type="ChEBI" id="CHEBI:597326"/>
    </cofactor>
</comment>
<sequence length="382" mass="42633">MKVQNAIVKNFTTPLLFTPGPTPSPEPLRVAMAEPTLHHRTKEFESIFMQVRESLLNMLQMTEVLMLASSGTGAMEACISNFSRKKILTINSGKFGQRFGAIGRALQREVVEISNEWDTPVSIEEVVQHMQNHKDIECVCLQICESAGGLAHPYKEVFAFIKENYPHVFTIADGITAIGVEEIDITYIDALIGGSQKAFMLPPGLAIIGLSDVAVDFIESNSSGYYFNLARELKNQRNNTTAYTAPTSIIIGLKAYFDRLHSQKLTMQDVYCYTATIANAVSEAMQALTLKIYPKVPSKSMTVIESPLAKDIISMLKEQYNINVANGQDHLKNKIFRINQMGYIPLHEMAFVLNAIELSLHALNIRKFDSIANRVFYEAVRA</sequence>
<evidence type="ECO:0000313" key="7">
    <source>
        <dbReference type="EMBL" id="RDU72283.1"/>
    </source>
</evidence>
<keyword evidence="8" id="KW-1185">Reference proteome</keyword>
<dbReference type="Gene3D" id="3.90.1150.10">
    <property type="entry name" value="Aspartate Aminotransferase, domain 1"/>
    <property type="match status" value="1"/>
</dbReference>
<evidence type="ECO:0000313" key="8">
    <source>
        <dbReference type="Proteomes" id="UP000256424"/>
    </source>
</evidence>
<comment type="caution">
    <text evidence="7">The sequence shown here is derived from an EMBL/GenBank/DDBJ whole genome shotgun (WGS) entry which is preliminary data.</text>
</comment>
<dbReference type="InterPro" id="IPR020578">
    <property type="entry name" value="Aminotrans_V_PyrdxlP_BS"/>
</dbReference>
<dbReference type="Gene3D" id="3.40.640.10">
    <property type="entry name" value="Type I PLP-dependent aspartate aminotransferase-like (Major domain)"/>
    <property type="match status" value="1"/>
</dbReference>
<keyword evidence="2 7" id="KW-0032">Aminotransferase</keyword>
<dbReference type="InterPro" id="IPR024169">
    <property type="entry name" value="SP_NH2Trfase/AEP_transaminase"/>
</dbReference>
<dbReference type="RefSeq" id="WP_104762310.1">
    <property type="nucleotide sequence ID" value="NZ_FZPM01000003.1"/>
</dbReference>
<feature type="binding site" evidence="5">
    <location>
        <position position="337"/>
    </location>
    <ligand>
        <name>substrate</name>
    </ligand>
</feature>
<reference evidence="7 8" key="1">
    <citation type="submission" date="2018-04" db="EMBL/GenBank/DDBJ databases">
        <title>Novel Campyloabacter and Helicobacter Species and Strains.</title>
        <authorList>
            <person name="Mannion A.J."/>
            <person name="Shen Z."/>
            <person name="Fox J.G."/>
        </authorList>
    </citation>
    <scope>NUCLEOTIDE SEQUENCE [LARGE SCALE GENOMIC DNA]</scope>
    <source>
        <strain evidence="7 8">MIT 97-5075</strain>
    </source>
</reference>
<dbReference type="EMBL" id="NXLW01000008">
    <property type="protein sequence ID" value="RDU72283.1"/>
    <property type="molecule type" value="Genomic_DNA"/>
</dbReference>
<keyword evidence="3 7" id="KW-0808">Transferase</keyword>
<dbReference type="InterPro" id="IPR015422">
    <property type="entry name" value="PyrdxlP-dep_Trfase_small"/>
</dbReference>
<evidence type="ECO:0000256" key="6">
    <source>
        <dbReference type="PIRSR" id="PIRSR000524-50"/>
    </source>
</evidence>